<comment type="catalytic activity">
    <reaction evidence="1">
        <text>ATP + protein L-histidine = ADP + protein N-phospho-L-histidine.</text>
        <dbReference type="EC" id="2.7.13.3"/>
    </reaction>
</comment>
<comment type="caution">
    <text evidence="12">The sequence shown here is derived from an EMBL/GenBank/DDBJ whole genome shotgun (WGS) entry which is preliminary data.</text>
</comment>
<keyword evidence="5" id="KW-0547">Nucleotide-binding</keyword>
<proteinExistence type="predicted"/>
<dbReference type="Proteomes" id="UP001498935">
    <property type="component" value="Unassembled WGS sequence"/>
</dbReference>
<dbReference type="Pfam" id="PF07730">
    <property type="entry name" value="HisKA_3"/>
    <property type="match status" value="1"/>
</dbReference>
<dbReference type="InterPro" id="IPR003594">
    <property type="entry name" value="HATPase_dom"/>
</dbReference>
<dbReference type="PANTHER" id="PTHR24421">
    <property type="entry name" value="NITRATE/NITRITE SENSOR PROTEIN NARX-RELATED"/>
    <property type="match status" value="1"/>
</dbReference>
<name>A0ABP9TZG4_9MICO</name>
<keyword evidence="3" id="KW-0597">Phosphoprotein</keyword>
<dbReference type="Gene3D" id="1.20.5.1930">
    <property type="match status" value="1"/>
</dbReference>
<dbReference type="EC" id="2.7.13.3" evidence="2"/>
<keyword evidence="7" id="KW-0067">ATP-binding</keyword>
<dbReference type="CDD" id="cd16917">
    <property type="entry name" value="HATPase_UhpB-NarQ-NarX-like"/>
    <property type="match status" value="1"/>
</dbReference>
<dbReference type="InterPro" id="IPR011712">
    <property type="entry name" value="Sig_transdc_His_kin_sub3_dim/P"/>
</dbReference>
<evidence type="ECO:0000256" key="9">
    <source>
        <dbReference type="SAM" id="Phobius"/>
    </source>
</evidence>
<reference evidence="12 13" key="1">
    <citation type="submission" date="2024-02" db="EMBL/GenBank/DDBJ databases">
        <title>Characterization of antibiotic resistant novel bacterial strains and their environmental applications.</title>
        <authorList>
            <person name="Manzoor S."/>
            <person name="Abbas S."/>
            <person name="Arshad M."/>
            <person name="Li W.J."/>
            <person name="Ahmed I."/>
        </authorList>
    </citation>
    <scope>NUCLEOTIDE SEQUENCE [LARGE SCALE GENOMIC DNA]</scope>
    <source>
        <strain evidence="12 13">KACC 15558</strain>
    </source>
</reference>
<keyword evidence="13" id="KW-1185">Reference proteome</keyword>
<feature type="transmembrane region" description="Helical" evidence="9">
    <location>
        <begin position="39"/>
        <end position="59"/>
    </location>
</feature>
<dbReference type="RefSeq" id="WP_342038019.1">
    <property type="nucleotide sequence ID" value="NZ_BAABBK010000005.1"/>
</dbReference>
<evidence type="ECO:0000313" key="12">
    <source>
        <dbReference type="EMBL" id="GAA5340753.1"/>
    </source>
</evidence>
<evidence type="ECO:0000259" key="10">
    <source>
        <dbReference type="Pfam" id="PF02518"/>
    </source>
</evidence>
<feature type="domain" description="Histidine kinase/HSP90-like ATPase" evidence="10">
    <location>
        <begin position="205"/>
        <end position="290"/>
    </location>
</feature>
<keyword evidence="6" id="KW-0418">Kinase</keyword>
<sequence>MEMSERPTWERSRAWIAVVCLTPLPLSAALILDSSRTGILLATIISGLTLVVAALVWAVQRARRQRRDFEERLASWAAEQAVGQERLRIARDLHDLISHGLGIITVRAAATGYLDGPDADAERQRAMLDIERIGRSTTTELRRMLTLLRAPGDGPAPLNPAETFAAIPGIIRYAERGGLVIQQTTENLGDEHDDYGGIAPSVQLAVCAIVREALTNVVRHAGPTTVRLSITRIDDAVDVTVDDDGKHPGWRAEAGAGHGLTGLRERVRAHGGTLATSPTRQGFRLHASVPIGAGPVGAGA</sequence>
<dbReference type="PANTHER" id="PTHR24421:SF10">
    <property type="entry name" value="NITRATE_NITRITE SENSOR PROTEIN NARQ"/>
    <property type="match status" value="1"/>
</dbReference>
<keyword evidence="4" id="KW-0808">Transferase</keyword>
<evidence type="ECO:0000313" key="13">
    <source>
        <dbReference type="Proteomes" id="UP001498935"/>
    </source>
</evidence>
<evidence type="ECO:0000256" key="2">
    <source>
        <dbReference type="ARBA" id="ARBA00012438"/>
    </source>
</evidence>
<evidence type="ECO:0000256" key="7">
    <source>
        <dbReference type="ARBA" id="ARBA00022840"/>
    </source>
</evidence>
<evidence type="ECO:0000256" key="1">
    <source>
        <dbReference type="ARBA" id="ARBA00000085"/>
    </source>
</evidence>
<evidence type="ECO:0000256" key="8">
    <source>
        <dbReference type="ARBA" id="ARBA00023012"/>
    </source>
</evidence>
<evidence type="ECO:0000256" key="3">
    <source>
        <dbReference type="ARBA" id="ARBA00022553"/>
    </source>
</evidence>
<dbReference type="Gene3D" id="3.30.565.10">
    <property type="entry name" value="Histidine kinase-like ATPase, C-terminal domain"/>
    <property type="match status" value="1"/>
</dbReference>
<organism evidence="12 13">
    <name type="scientific">Brevibacterium ammoniilyticum</name>
    <dbReference type="NCBI Taxonomy" id="1046555"/>
    <lineage>
        <taxon>Bacteria</taxon>
        <taxon>Bacillati</taxon>
        <taxon>Actinomycetota</taxon>
        <taxon>Actinomycetes</taxon>
        <taxon>Micrococcales</taxon>
        <taxon>Brevibacteriaceae</taxon>
        <taxon>Brevibacterium</taxon>
    </lineage>
</organism>
<evidence type="ECO:0000256" key="5">
    <source>
        <dbReference type="ARBA" id="ARBA00022741"/>
    </source>
</evidence>
<evidence type="ECO:0000256" key="6">
    <source>
        <dbReference type="ARBA" id="ARBA00022777"/>
    </source>
</evidence>
<evidence type="ECO:0000256" key="4">
    <source>
        <dbReference type="ARBA" id="ARBA00022679"/>
    </source>
</evidence>
<dbReference type="Pfam" id="PF02518">
    <property type="entry name" value="HATPase_c"/>
    <property type="match status" value="1"/>
</dbReference>
<evidence type="ECO:0000259" key="11">
    <source>
        <dbReference type="Pfam" id="PF07730"/>
    </source>
</evidence>
<dbReference type="InterPro" id="IPR050482">
    <property type="entry name" value="Sensor_HK_TwoCompSys"/>
</dbReference>
<dbReference type="EMBL" id="BAABNP010000006">
    <property type="protein sequence ID" value="GAA5340753.1"/>
    <property type="molecule type" value="Genomic_DNA"/>
</dbReference>
<feature type="domain" description="Signal transduction histidine kinase subgroup 3 dimerisation and phosphoacceptor" evidence="11">
    <location>
        <begin position="85"/>
        <end position="152"/>
    </location>
</feature>
<dbReference type="SUPFAM" id="SSF55874">
    <property type="entry name" value="ATPase domain of HSP90 chaperone/DNA topoisomerase II/histidine kinase"/>
    <property type="match status" value="1"/>
</dbReference>
<protein>
    <recommendedName>
        <fullName evidence="2">histidine kinase</fullName>
        <ecNumber evidence="2">2.7.13.3</ecNumber>
    </recommendedName>
</protein>
<keyword evidence="8" id="KW-0902">Two-component regulatory system</keyword>
<keyword evidence="9" id="KW-0812">Transmembrane</keyword>
<dbReference type="InterPro" id="IPR036890">
    <property type="entry name" value="HATPase_C_sf"/>
</dbReference>
<keyword evidence="9" id="KW-1133">Transmembrane helix</keyword>
<gene>
    <name evidence="12" type="ORF">KACC15558_17930</name>
</gene>
<keyword evidence="9" id="KW-0472">Membrane</keyword>
<accession>A0ABP9TZG4</accession>